<feature type="domain" description="Plastocyanin-like" evidence="3">
    <location>
        <begin position="45"/>
        <end position="82"/>
    </location>
</feature>
<dbReference type="SUPFAM" id="SSF49503">
    <property type="entry name" value="Cupredoxins"/>
    <property type="match status" value="3"/>
</dbReference>
<dbReference type="RefSeq" id="WP_017796468.1">
    <property type="nucleotide sequence ID" value="NZ_BSKO01000001.1"/>
</dbReference>
<sequence length="513" mass="58807">MKLTKFVDKLPIISTLEPTKASNRLTYYEVVMKECWHKLHRDLPPTRLWGYNGLFPGPTIDVFEGELVHVKWINQLPQKLILPLDTSIHHLDQMPQSRTVTHVHGSVTKPDSDGYPEAWFTREFQETGPDFSREVYEYPNNQRAATLWYHDHAMGITRLNVYAGLIGMYIIRGEEEKALQLPSGEYEIPLVICDRTLNPDGSLYYPSGPDEPIPGAPSPSIVPAYLGEAILVNGKAWPYIDVEPRKYRFRLLNASNTRTYRLSMNEELPIYQIGSDGGLLRKSIPTRQIVMEPAERIDIVIDFTEFEGKSLTINNDLGEDADPEDQTNNIMQFKVTKPLTTKDTSRIPKHLTHIPSLKQNSINTIRNLKLVGSEDQFGRPLLLLNNQLWHDPITEKPQLGDTEIWSIVNVTNFTHPIHLHLVQFQVLDRQPFDLEKYNEDGSMIYTDAPIPPAENEKSWKDTLAAPSAQVTRVIAKFEPFTGDYVWHCHILEHEDYDMMRPFTIVDKEEPGTS</sequence>
<accession>A0ABQ5TID5</accession>
<dbReference type="InterPro" id="IPR011706">
    <property type="entry name" value="Cu-oxidase_C"/>
</dbReference>
<dbReference type="Pfam" id="PF07731">
    <property type="entry name" value="Cu-oxidase_2"/>
    <property type="match status" value="1"/>
</dbReference>
<proteinExistence type="inferred from homology"/>
<evidence type="ECO:0000313" key="4">
    <source>
        <dbReference type="EMBL" id="GLO65790.1"/>
    </source>
</evidence>
<dbReference type="InterPro" id="IPR011707">
    <property type="entry name" value="Cu-oxidase-like_N"/>
</dbReference>
<dbReference type="PANTHER" id="PTHR48267:SF1">
    <property type="entry name" value="BILIRUBIN OXIDASE"/>
    <property type="match status" value="1"/>
</dbReference>
<dbReference type="CDD" id="cd13891">
    <property type="entry name" value="CuRO_3_CotA_like"/>
    <property type="match status" value="1"/>
</dbReference>
<dbReference type="Proteomes" id="UP001275436">
    <property type="component" value="Unassembled WGS sequence"/>
</dbReference>
<feature type="domain" description="Plastocyanin-like" evidence="3">
    <location>
        <begin position="96"/>
        <end position="175"/>
    </location>
</feature>
<feature type="domain" description="Plastocyanin-like" evidence="2">
    <location>
        <begin position="379"/>
        <end position="506"/>
    </location>
</feature>
<evidence type="ECO:0000259" key="3">
    <source>
        <dbReference type="Pfam" id="PF07732"/>
    </source>
</evidence>
<keyword evidence="4" id="KW-0167">Capsid protein</keyword>
<dbReference type="Gene3D" id="2.60.40.420">
    <property type="entry name" value="Cupredoxins - blue copper proteins"/>
    <property type="match status" value="3"/>
</dbReference>
<evidence type="ECO:0000313" key="5">
    <source>
        <dbReference type="Proteomes" id="UP001275436"/>
    </source>
</evidence>
<gene>
    <name evidence="4" type="primary">cotA</name>
    <name evidence="4" type="ORF">MACH08_15740</name>
</gene>
<evidence type="ECO:0000259" key="2">
    <source>
        <dbReference type="Pfam" id="PF07731"/>
    </source>
</evidence>
<dbReference type="CDD" id="cd13844">
    <property type="entry name" value="CuRO_1_BOD_CotA_like"/>
    <property type="match status" value="1"/>
</dbReference>
<evidence type="ECO:0000256" key="1">
    <source>
        <dbReference type="ARBA" id="ARBA00010609"/>
    </source>
</evidence>
<dbReference type="EMBL" id="BSKO01000001">
    <property type="protein sequence ID" value="GLO65790.1"/>
    <property type="molecule type" value="Genomic_DNA"/>
</dbReference>
<keyword evidence="4" id="KW-0946">Virion</keyword>
<dbReference type="CDD" id="cd13868">
    <property type="entry name" value="CuRO_2_CotA_like"/>
    <property type="match status" value="1"/>
</dbReference>
<reference evidence="4 5" key="1">
    <citation type="submission" date="2023-02" db="EMBL/GenBank/DDBJ databases">
        <title>Oceanobacillus kimchii IFOP_LL358 isolated form Alexandrium catenella lab strain.</title>
        <authorList>
            <person name="Gajardo G."/>
            <person name="Ueki S."/>
            <person name="Maruyama F."/>
        </authorList>
    </citation>
    <scope>NUCLEOTIDE SEQUENCE [LARGE SCALE GENOMIC DNA]</scope>
    <source>
        <strain evidence="4 5">IFOP_LL358</strain>
    </source>
</reference>
<organism evidence="4 5">
    <name type="scientific">Oceanobacillus kimchii</name>
    <dbReference type="NCBI Taxonomy" id="746691"/>
    <lineage>
        <taxon>Bacteria</taxon>
        <taxon>Bacillati</taxon>
        <taxon>Bacillota</taxon>
        <taxon>Bacilli</taxon>
        <taxon>Bacillales</taxon>
        <taxon>Bacillaceae</taxon>
        <taxon>Oceanobacillus</taxon>
    </lineage>
</organism>
<dbReference type="InterPro" id="IPR008972">
    <property type="entry name" value="Cupredoxin"/>
</dbReference>
<dbReference type="Pfam" id="PF07732">
    <property type="entry name" value="Cu-oxidase_3"/>
    <property type="match status" value="2"/>
</dbReference>
<dbReference type="InterPro" id="IPR045087">
    <property type="entry name" value="Cu-oxidase_fam"/>
</dbReference>
<comment type="caution">
    <text evidence="4">The sequence shown here is derived from an EMBL/GenBank/DDBJ whole genome shotgun (WGS) entry which is preliminary data.</text>
</comment>
<keyword evidence="5" id="KW-1185">Reference proteome</keyword>
<comment type="similarity">
    <text evidence="1">Belongs to the multicopper oxidase family.</text>
</comment>
<protein>
    <submittedName>
        <fullName evidence="4">Spore coat protein A</fullName>
    </submittedName>
</protein>
<dbReference type="PANTHER" id="PTHR48267">
    <property type="entry name" value="CUPREDOXIN SUPERFAMILY PROTEIN"/>
    <property type="match status" value="1"/>
</dbReference>
<name>A0ABQ5TID5_9BACI</name>